<feature type="compositionally biased region" description="Polar residues" evidence="1">
    <location>
        <begin position="45"/>
        <end position="55"/>
    </location>
</feature>
<feature type="non-terminal residue" evidence="2">
    <location>
        <position position="1"/>
    </location>
</feature>
<evidence type="ECO:0000256" key="1">
    <source>
        <dbReference type="SAM" id="MobiDB-lite"/>
    </source>
</evidence>
<reference evidence="2" key="1">
    <citation type="submission" date="2014-12" db="EMBL/GenBank/DDBJ databases">
        <title>Parallel Evolution in Life History Adaptation Evident in the Tissue-Specific Poeciliopsis prolifica transcriptome.</title>
        <authorList>
            <person name="Jue N.K."/>
            <person name="Foley R.J."/>
            <person name="Obergfell C."/>
            <person name="Reznick D.N."/>
            <person name="O'Neill R.J."/>
            <person name="O'Neill M.J."/>
        </authorList>
    </citation>
    <scope>NUCLEOTIDE SEQUENCE</scope>
</reference>
<evidence type="ECO:0000313" key="2">
    <source>
        <dbReference type="EMBL" id="JAO06059.1"/>
    </source>
</evidence>
<name>A0A0S7ERS9_9TELE</name>
<feature type="non-terminal residue" evidence="2">
    <location>
        <position position="112"/>
    </location>
</feature>
<dbReference type="AlphaFoldDB" id="A0A0S7ERS9"/>
<gene>
    <name evidence="2" type="primary">PPUP8132</name>
</gene>
<feature type="region of interest" description="Disordered" evidence="1">
    <location>
        <begin position="35"/>
        <end position="73"/>
    </location>
</feature>
<proteinExistence type="predicted"/>
<organism evidence="2">
    <name type="scientific">Poeciliopsis prolifica</name>
    <name type="common">blackstripe livebearer</name>
    <dbReference type="NCBI Taxonomy" id="188132"/>
    <lineage>
        <taxon>Eukaryota</taxon>
        <taxon>Metazoa</taxon>
        <taxon>Chordata</taxon>
        <taxon>Craniata</taxon>
        <taxon>Vertebrata</taxon>
        <taxon>Euteleostomi</taxon>
        <taxon>Actinopterygii</taxon>
        <taxon>Neopterygii</taxon>
        <taxon>Teleostei</taxon>
        <taxon>Neoteleostei</taxon>
        <taxon>Acanthomorphata</taxon>
        <taxon>Ovalentaria</taxon>
        <taxon>Atherinomorphae</taxon>
        <taxon>Cyprinodontiformes</taxon>
        <taxon>Poeciliidae</taxon>
        <taxon>Poeciliinae</taxon>
        <taxon>Poeciliopsis</taxon>
    </lineage>
</organism>
<sequence length="112" mass="12190">AVPSEVTKADADMNWNDAPVSLKLPLNQHNIYSELPQKTDDILTSPLSSSPQTITDEMPPDDSRKPNGNCSPIFTHLQKSAHEISSSSESIPQCNVAVTRQSQVDAAIKTFD</sequence>
<protein>
    <submittedName>
        <fullName evidence="2">PPUP8132</fullName>
    </submittedName>
</protein>
<dbReference type="EMBL" id="GBYX01475617">
    <property type="protein sequence ID" value="JAO06059.1"/>
    <property type="molecule type" value="Transcribed_RNA"/>
</dbReference>
<accession>A0A0S7ERS9</accession>